<evidence type="ECO:0000313" key="1">
    <source>
        <dbReference type="EMBL" id="CAA9203621.1"/>
    </source>
</evidence>
<protein>
    <submittedName>
        <fullName evidence="1">Uncharacterized protein</fullName>
    </submittedName>
</protein>
<dbReference type="AlphaFoldDB" id="A0A6J4H018"/>
<proteinExistence type="predicted"/>
<organism evidence="1 2">
    <name type="scientific">Flavobacterium bizetiae</name>
    <dbReference type="NCBI Taxonomy" id="2704140"/>
    <lineage>
        <taxon>Bacteria</taxon>
        <taxon>Pseudomonadati</taxon>
        <taxon>Bacteroidota</taxon>
        <taxon>Flavobacteriia</taxon>
        <taxon>Flavobacteriales</taxon>
        <taxon>Flavobacteriaceae</taxon>
        <taxon>Flavobacterium</taxon>
    </lineage>
</organism>
<accession>A0A6J4H018</accession>
<keyword evidence="2" id="KW-1185">Reference proteome</keyword>
<sequence>MLKNILNLQGAEALSVGEQKSINGGSIPPDGECGEFVVFYATQAQCLAYPRNLRPAYIGNNQCSILMAPC</sequence>
<reference evidence="1 2" key="1">
    <citation type="submission" date="2020-02" db="EMBL/GenBank/DDBJ databases">
        <authorList>
            <person name="Criscuolo A."/>
        </authorList>
    </citation>
    <scope>NUCLEOTIDE SEQUENCE [LARGE SCALE GENOMIC DNA]</scope>
    <source>
        <strain evidence="1">CIP105534</strain>
    </source>
</reference>
<evidence type="ECO:0000313" key="2">
    <source>
        <dbReference type="Proteomes" id="UP000479938"/>
    </source>
</evidence>
<gene>
    <name evidence="1" type="ORF">FLA105534_04801</name>
</gene>
<dbReference type="Proteomes" id="UP000479938">
    <property type="component" value="Unassembled WGS sequence"/>
</dbReference>
<dbReference type="RefSeq" id="WP_173973247.1">
    <property type="nucleotide sequence ID" value="NZ_CADCSU010000206.1"/>
</dbReference>
<dbReference type="EMBL" id="CADCSU010000206">
    <property type="protein sequence ID" value="CAA9203621.1"/>
    <property type="molecule type" value="Genomic_DNA"/>
</dbReference>
<name>A0A6J4H018_9FLAO</name>